<keyword evidence="1" id="KW-0812">Transmembrane</keyword>
<dbReference type="AlphaFoldDB" id="C0EBI9"/>
<dbReference type="Pfam" id="PF06541">
    <property type="entry name" value="ABC_trans_CmpB"/>
    <property type="match status" value="1"/>
</dbReference>
<feature type="transmembrane region" description="Helical" evidence="1">
    <location>
        <begin position="59"/>
        <end position="81"/>
    </location>
</feature>
<keyword evidence="3" id="KW-1185">Reference proteome</keyword>
<reference evidence="2 3" key="2">
    <citation type="submission" date="2009-02" db="EMBL/GenBank/DDBJ databases">
        <title>Draft genome sequence of Clostridium methylpentosum (DSM 5476).</title>
        <authorList>
            <person name="Sudarsanam P."/>
            <person name="Ley R."/>
            <person name="Guruge J."/>
            <person name="Turnbaugh P.J."/>
            <person name="Mahowald M."/>
            <person name="Liep D."/>
            <person name="Gordon J."/>
        </authorList>
    </citation>
    <scope>NUCLEOTIDE SEQUENCE [LARGE SCALE GENOMIC DNA]</scope>
    <source>
        <strain evidence="2 3">DSM 5476</strain>
    </source>
</reference>
<feature type="transmembrane region" description="Helical" evidence="1">
    <location>
        <begin position="7"/>
        <end position="24"/>
    </location>
</feature>
<accession>C0EBI9</accession>
<sequence>MKPRERLFLFCCGGFLYYLIETMWKGSSHWSMFLAGGCCFRLIGIIRTSFERLGTAAKCALGSCAITGVEFISGVIVNKLMGLNVWDYSSLPFNILGQICLPFSVLWYFISYAALYTDRFLCTEILDTEYEPLAA</sequence>
<dbReference type="Proteomes" id="UP000003340">
    <property type="component" value="Unassembled WGS sequence"/>
</dbReference>
<evidence type="ECO:0000313" key="2">
    <source>
        <dbReference type="EMBL" id="EEG31175.1"/>
    </source>
</evidence>
<dbReference type="InterPro" id="IPR010540">
    <property type="entry name" value="CmpB_TMEM229"/>
</dbReference>
<comment type="caution">
    <text evidence="2">The sequence shown here is derived from an EMBL/GenBank/DDBJ whole genome shotgun (WGS) entry which is preliminary data.</text>
</comment>
<protein>
    <submittedName>
        <fullName evidence="2">Uncharacterized protein</fullName>
    </submittedName>
</protein>
<dbReference type="HOGENOM" id="CLU_123238_0_0_9"/>
<dbReference type="eggNOG" id="COG4905">
    <property type="taxonomic scope" value="Bacteria"/>
</dbReference>
<keyword evidence="1" id="KW-0472">Membrane</keyword>
<dbReference type="STRING" id="537013.CLOSTMETH_01207"/>
<feature type="transmembrane region" description="Helical" evidence="1">
    <location>
        <begin position="30"/>
        <end position="47"/>
    </location>
</feature>
<evidence type="ECO:0000313" key="3">
    <source>
        <dbReference type="Proteomes" id="UP000003340"/>
    </source>
</evidence>
<evidence type="ECO:0000256" key="1">
    <source>
        <dbReference type="SAM" id="Phobius"/>
    </source>
</evidence>
<feature type="transmembrane region" description="Helical" evidence="1">
    <location>
        <begin position="93"/>
        <end position="115"/>
    </location>
</feature>
<dbReference type="EMBL" id="ACEC01000042">
    <property type="protein sequence ID" value="EEG31175.1"/>
    <property type="molecule type" value="Genomic_DNA"/>
</dbReference>
<name>C0EBI9_9FIRM</name>
<gene>
    <name evidence="2" type="ORF">CLOSTMETH_01207</name>
</gene>
<keyword evidence="1" id="KW-1133">Transmembrane helix</keyword>
<organism evidence="2 3">
    <name type="scientific">[Clostridium] methylpentosum DSM 5476</name>
    <dbReference type="NCBI Taxonomy" id="537013"/>
    <lineage>
        <taxon>Bacteria</taxon>
        <taxon>Bacillati</taxon>
        <taxon>Bacillota</taxon>
        <taxon>Clostridia</taxon>
        <taxon>Eubacteriales</taxon>
        <taxon>Oscillospiraceae</taxon>
        <taxon>Oscillospiraceae incertae sedis</taxon>
    </lineage>
</organism>
<proteinExistence type="predicted"/>
<reference evidence="2 3" key="1">
    <citation type="submission" date="2009-01" db="EMBL/GenBank/DDBJ databases">
        <authorList>
            <person name="Fulton L."/>
            <person name="Clifton S."/>
            <person name="Fulton B."/>
            <person name="Xu J."/>
            <person name="Minx P."/>
            <person name="Pepin K.H."/>
            <person name="Johnson M."/>
            <person name="Bhonagiri V."/>
            <person name="Nash W.E."/>
            <person name="Mardis E.R."/>
            <person name="Wilson R.K."/>
        </authorList>
    </citation>
    <scope>NUCLEOTIDE SEQUENCE [LARGE SCALE GENOMIC DNA]</scope>
    <source>
        <strain evidence="2 3">DSM 5476</strain>
    </source>
</reference>